<feature type="transmembrane region" description="Helical" evidence="2">
    <location>
        <begin position="32"/>
        <end position="50"/>
    </location>
</feature>
<dbReference type="RefSeq" id="WP_061481486.1">
    <property type="nucleotide sequence ID" value="NZ_ANBO01000023.1"/>
</dbReference>
<dbReference type="GeneID" id="74301983"/>
<dbReference type="InterPro" id="IPR050879">
    <property type="entry name" value="Acyltransferase_3"/>
</dbReference>
<sequence>MTPRPTSEPRTPTTPTPSGVAGTRARIIGLDGARGISCLCVAIMHVAVHYSPQTSAEWKINLLGLALIFFYVLSGFLLFLPYARSVFAEREQATLPDTRSFALNRVMRIMPAYLVIFLFCNYVLQAVYVGNASMQSGGDSGTGMITDPGQLLANLTLTQSYIPAYFQTGLNPSWSLTLEYAFYATLPILGLLLIRLRRRTDTRPLRLALLAPLILIVIGFIGRAFVPLMIEKSGLTDPTEIQWGDNWVAVYTKCLLTNADTFAMGMIAAVVVVAMERKVLSDRLSRRVRLISALAVLPTTFVFLILIATANPYATSGIAVTCALLILVIVAPLARGEDSWIARALDVKPLEYVGKVSLSLYLLHFPVLIVLGRLGWMAGDTLAGVLQNSALVLLVALIASSITYHLVEEPALKWARRRGRRA</sequence>
<keyword evidence="2" id="KW-0472">Membrane</keyword>
<evidence type="ECO:0000313" key="5">
    <source>
        <dbReference type="Proteomes" id="UP000325690"/>
    </source>
</evidence>
<evidence type="ECO:0000256" key="1">
    <source>
        <dbReference type="SAM" id="MobiDB-lite"/>
    </source>
</evidence>
<feature type="transmembrane region" description="Helical" evidence="2">
    <location>
        <begin position="62"/>
        <end position="83"/>
    </location>
</feature>
<keyword evidence="2" id="KW-1133">Transmembrane helix</keyword>
<feature type="region of interest" description="Disordered" evidence="1">
    <location>
        <begin position="1"/>
        <end position="21"/>
    </location>
</feature>
<dbReference type="GO" id="GO:0009103">
    <property type="term" value="P:lipopolysaccharide biosynthetic process"/>
    <property type="evidence" value="ECO:0007669"/>
    <property type="project" value="TreeGrafter"/>
</dbReference>
<organism evidence="4 5">
    <name type="scientific">Mycolicibacterium phlei DSM 43239 = CCUG 21000</name>
    <dbReference type="NCBI Taxonomy" id="1226750"/>
    <lineage>
        <taxon>Bacteria</taxon>
        <taxon>Bacillati</taxon>
        <taxon>Actinomycetota</taxon>
        <taxon>Actinomycetes</taxon>
        <taxon>Mycobacteriales</taxon>
        <taxon>Mycobacteriaceae</taxon>
        <taxon>Mycolicibacterium</taxon>
    </lineage>
</organism>
<feature type="compositionally biased region" description="Low complexity" evidence="1">
    <location>
        <begin position="1"/>
        <end position="18"/>
    </location>
</feature>
<evidence type="ECO:0000256" key="2">
    <source>
        <dbReference type="SAM" id="Phobius"/>
    </source>
</evidence>
<name>A0A5N5V7F9_MYCPH</name>
<proteinExistence type="predicted"/>
<dbReference type="Proteomes" id="UP000325690">
    <property type="component" value="Unassembled WGS sequence"/>
</dbReference>
<feature type="transmembrane region" description="Helical" evidence="2">
    <location>
        <begin position="388"/>
        <end position="407"/>
    </location>
</feature>
<feature type="transmembrane region" description="Helical" evidence="2">
    <location>
        <begin position="313"/>
        <end position="335"/>
    </location>
</feature>
<dbReference type="GO" id="GO:0016747">
    <property type="term" value="F:acyltransferase activity, transferring groups other than amino-acyl groups"/>
    <property type="evidence" value="ECO:0007669"/>
    <property type="project" value="InterPro"/>
</dbReference>
<dbReference type="AlphaFoldDB" id="A0A5N5V7F9"/>
<feature type="domain" description="Acyltransferase 3" evidence="3">
    <location>
        <begin position="28"/>
        <end position="400"/>
    </location>
</feature>
<protein>
    <submittedName>
        <fullName evidence="4">Acetyltransferase</fullName>
    </submittedName>
</protein>
<feature type="transmembrane region" description="Helical" evidence="2">
    <location>
        <begin position="180"/>
        <end position="196"/>
    </location>
</feature>
<evidence type="ECO:0000313" key="4">
    <source>
        <dbReference type="EMBL" id="KAB7756540.1"/>
    </source>
</evidence>
<comment type="caution">
    <text evidence="4">The sequence shown here is derived from an EMBL/GenBank/DDBJ whole genome shotgun (WGS) entry which is preliminary data.</text>
</comment>
<feature type="transmembrane region" description="Helical" evidence="2">
    <location>
        <begin position="356"/>
        <end position="376"/>
    </location>
</feature>
<dbReference type="PANTHER" id="PTHR23028">
    <property type="entry name" value="ACETYLTRANSFERASE"/>
    <property type="match status" value="1"/>
</dbReference>
<accession>A0A5N5V7F9</accession>
<reference evidence="4 5" key="1">
    <citation type="submission" date="2012-10" db="EMBL/GenBank/DDBJ databases">
        <title>The draft sequence of the Mycobacterium pheli genome.</title>
        <authorList>
            <person name="Pettersson B.M.F."/>
            <person name="Das S."/>
            <person name="Dasgupta S."/>
            <person name="Bhattacharya A."/>
            <person name="Kirsebom L.A."/>
        </authorList>
    </citation>
    <scope>NUCLEOTIDE SEQUENCE [LARGE SCALE GENOMIC DNA]</scope>
    <source>
        <strain evidence="4 5">CCUG 21000</strain>
    </source>
</reference>
<gene>
    <name evidence="4" type="ORF">MPHL21000_10700</name>
</gene>
<dbReference type="PANTHER" id="PTHR23028:SF53">
    <property type="entry name" value="ACYL_TRANSF_3 DOMAIN-CONTAINING PROTEIN"/>
    <property type="match status" value="1"/>
</dbReference>
<evidence type="ECO:0000259" key="3">
    <source>
        <dbReference type="Pfam" id="PF01757"/>
    </source>
</evidence>
<keyword evidence="2" id="KW-0812">Transmembrane</keyword>
<dbReference type="InterPro" id="IPR002656">
    <property type="entry name" value="Acyl_transf_3_dom"/>
</dbReference>
<feature type="transmembrane region" description="Helical" evidence="2">
    <location>
        <begin position="109"/>
        <end position="128"/>
    </location>
</feature>
<dbReference type="GO" id="GO:0016020">
    <property type="term" value="C:membrane"/>
    <property type="evidence" value="ECO:0007669"/>
    <property type="project" value="TreeGrafter"/>
</dbReference>
<keyword evidence="4" id="KW-0808">Transferase</keyword>
<feature type="transmembrane region" description="Helical" evidence="2">
    <location>
        <begin position="250"/>
        <end position="275"/>
    </location>
</feature>
<feature type="transmembrane region" description="Helical" evidence="2">
    <location>
        <begin position="208"/>
        <end position="230"/>
    </location>
</feature>
<keyword evidence="5" id="KW-1185">Reference proteome</keyword>
<dbReference type="EMBL" id="ANBP01000012">
    <property type="protein sequence ID" value="KAB7756540.1"/>
    <property type="molecule type" value="Genomic_DNA"/>
</dbReference>
<feature type="transmembrane region" description="Helical" evidence="2">
    <location>
        <begin position="287"/>
        <end position="307"/>
    </location>
</feature>
<dbReference type="Pfam" id="PF01757">
    <property type="entry name" value="Acyl_transf_3"/>
    <property type="match status" value="1"/>
</dbReference>